<evidence type="ECO:0000313" key="6">
    <source>
        <dbReference type="EMBL" id="MFC6197512.1"/>
    </source>
</evidence>
<accession>A0ABW1S8G4</accession>
<evidence type="ECO:0000259" key="5">
    <source>
        <dbReference type="Pfam" id="PF01625"/>
    </source>
</evidence>
<comment type="caution">
    <text evidence="6">The sequence shown here is derived from an EMBL/GenBank/DDBJ whole genome shotgun (WGS) entry which is preliminary data.</text>
</comment>
<comment type="catalytic activity">
    <reaction evidence="2 4">
        <text>L-methionyl-[protein] + [thioredoxin]-disulfide + H2O = L-methionyl-(S)-S-oxide-[protein] + [thioredoxin]-dithiol</text>
        <dbReference type="Rhea" id="RHEA:14217"/>
        <dbReference type="Rhea" id="RHEA-COMP:10698"/>
        <dbReference type="Rhea" id="RHEA-COMP:10700"/>
        <dbReference type="Rhea" id="RHEA-COMP:12313"/>
        <dbReference type="Rhea" id="RHEA-COMP:12315"/>
        <dbReference type="ChEBI" id="CHEBI:15377"/>
        <dbReference type="ChEBI" id="CHEBI:16044"/>
        <dbReference type="ChEBI" id="CHEBI:29950"/>
        <dbReference type="ChEBI" id="CHEBI:44120"/>
        <dbReference type="ChEBI" id="CHEBI:50058"/>
        <dbReference type="EC" id="1.8.4.11"/>
    </reaction>
</comment>
<evidence type="ECO:0000256" key="3">
    <source>
        <dbReference type="ARBA" id="ARBA00048782"/>
    </source>
</evidence>
<name>A0ABW1S8G4_9PROT</name>
<feature type="domain" description="Peptide methionine sulphoxide reductase MsrA" evidence="5">
    <location>
        <begin position="43"/>
        <end position="193"/>
    </location>
</feature>
<sequence>MNHNMVLAVLVGMTAAGLAFWKQAGADEERLVTPAAQVQQADAIFAGGCFWCVEADFDKVDGVLETISGYTGGTLDNPTYEQVSHTETGHYEAVRVIYDANVVSYEELVDYFWRHIDPTDPEGQFCDKGSSYRSAIFVDTAGERELVEASKSELDQAGFLPGPVVTEILDESTFWPAEKYHQNYYEKKPLKYKFYRTACGRDGRVKEVWEDAPSELGAM</sequence>
<evidence type="ECO:0000256" key="4">
    <source>
        <dbReference type="HAMAP-Rule" id="MF_01401"/>
    </source>
</evidence>
<evidence type="ECO:0000256" key="1">
    <source>
        <dbReference type="ARBA" id="ARBA00023002"/>
    </source>
</evidence>
<dbReference type="NCBIfam" id="TIGR00401">
    <property type="entry name" value="msrA"/>
    <property type="match status" value="1"/>
</dbReference>
<dbReference type="Gene3D" id="3.30.1060.10">
    <property type="entry name" value="Peptide methionine sulphoxide reductase MsrA"/>
    <property type="match status" value="1"/>
</dbReference>
<dbReference type="PANTHER" id="PTHR43774:SF1">
    <property type="entry name" value="PEPTIDE METHIONINE SULFOXIDE REDUCTASE MSRA 2"/>
    <property type="match status" value="1"/>
</dbReference>
<dbReference type="Proteomes" id="UP001596303">
    <property type="component" value="Unassembled WGS sequence"/>
</dbReference>
<proteinExistence type="inferred from homology"/>
<dbReference type="EC" id="1.8.4.11" evidence="4"/>
<keyword evidence="1 4" id="KW-0560">Oxidoreductase</keyword>
<dbReference type="HAMAP" id="MF_01401">
    <property type="entry name" value="MsrA"/>
    <property type="match status" value="1"/>
</dbReference>
<comment type="similarity">
    <text evidence="4">Belongs to the MsrA Met sulfoxide reductase family.</text>
</comment>
<evidence type="ECO:0000313" key="7">
    <source>
        <dbReference type="Proteomes" id="UP001596303"/>
    </source>
</evidence>
<keyword evidence="7" id="KW-1185">Reference proteome</keyword>
<dbReference type="SUPFAM" id="SSF55068">
    <property type="entry name" value="Peptide methionine sulfoxide reductase"/>
    <property type="match status" value="1"/>
</dbReference>
<dbReference type="InterPro" id="IPR002569">
    <property type="entry name" value="Met_Sox_Rdtase_MsrA_dom"/>
</dbReference>
<comment type="catalytic activity">
    <reaction evidence="3 4">
        <text>[thioredoxin]-disulfide + L-methionine + H2O = L-methionine (S)-S-oxide + [thioredoxin]-dithiol</text>
        <dbReference type="Rhea" id="RHEA:19993"/>
        <dbReference type="Rhea" id="RHEA-COMP:10698"/>
        <dbReference type="Rhea" id="RHEA-COMP:10700"/>
        <dbReference type="ChEBI" id="CHEBI:15377"/>
        <dbReference type="ChEBI" id="CHEBI:29950"/>
        <dbReference type="ChEBI" id="CHEBI:50058"/>
        <dbReference type="ChEBI" id="CHEBI:57844"/>
        <dbReference type="ChEBI" id="CHEBI:58772"/>
        <dbReference type="EC" id="1.8.4.11"/>
    </reaction>
</comment>
<dbReference type="Pfam" id="PF01625">
    <property type="entry name" value="PMSR"/>
    <property type="match status" value="1"/>
</dbReference>
<gene>
    <name evidence="4 6" type="primary">msrA</name>
    <name evidence="6" type="ORF">ACFQDM_05455</name>
</gene>
<evidence type="ECO:0000256" key="2">
    <source>
        <dbReference type="ARBA" id="ARBA00047806"/>
    </source>
</evidence>
<dbReference type="InterPro" id="IPR036509">
    <property type="entry name" value="Met_Sox_Rdtase_MsrA_sf"/>
</dbReference>
<reference evidence="7" key="1">
    <citation type="journal article" date="2019" name="Int. J. Syst. Evol. Microbiol.">
        <title>The Global Catalogue of Microorganisms (GCM) 10K type strain sequencing project: providing services to taxonomists for standard genome sequencing and annotation.</title>
        <authorList>
            <consortium name="The Broad Institute Genomics Platform"/>
            <consortium name="The Broad Institute Genome Sequencing Center for Infectious Disease"/>
            <person name="Wu L."/>
            <person name="Ma J."/>
        </authorList>
    </citation>
    <scope>NUCLEOTIDE SEQUENCE [LARGE SCALE GENOMIC DNA]</scope>
    <source>
        <strain evidence="7">CGMCC-1.15741</strain>
    </source>
</reference>
<protein>
    <recommendedName>
        <fullName evidence="4">Peptide methionine sulfoxide reductase MsrA</fullName>
        <shortName evidence="4">Protein-methionine-S-oxide reductase</shortName>
        <ecNumber evidence="4">1.8.4.11</ecNumber>
    </recommendedName>
    <alternativeName>
        <fullName evidence="4">Peptide-methionine (S)-S-oxide reductase</fullName>
        <shortName evidence="4">Peptide Met(O) reductase</shortName>
    </alternativeName>
</protein>
<dbReference type="RefSeq" id="WP_377376520.1">
    <property type="nucleotide sequence ID" value="NZ_JBHSSW010000005.1"/>
</dbReference>
<organism evidence="6 7">
    <name type="scientific">Ponticaulis profundi</name>
    <dbReference type="NCBI Taxonomy" id="2665222"/>
    <lineage>
        <taxon>Bacteria</taxon>
        <taxon>Pseudomonadati</taxon>
        <taxon>Pseudomonadota</taxon>
        <taxon>Alphaproteobacteria</taxon>
        <taxon>Hyphomonadales</taxon>
        <taxon>Hyphomonadaceae</taxon>
        <taxon>Ponticaulis</taxon>
    </lineage>
</organism>
<feature type="active site" evidence="4">
    <location>
        <position position="49"/>
    </location>
</feature>
<dbReference type="EMBL" id="JBHSSW010000005">
    <property type="protein sequence ID" value="MFC6197512.1"/>
    <property type="molecule type" value="Genomic_DNA"/>
</dbReference>
<dbReference type="PANTHER" id="PTHR43774">
    <property type="entry name" value="PEPTIDE METHIONINE SULFOXIDE REDUCTASE"/>
    <property type="match status" value="1"/>
</dbReference>
<dbReference type="GO" id="GO:0008113">
    <property type="term" value="F:peptide-methionine (S)-S-oxide reductase activity"/>
    <property type="evidence" value="ECO:0007669"/>
    <property type="project" value="UniProtKB-EC"/>
</dbReference>
<comment type="function">
    <text evidence="4">Has an important function as a repair enzyme for proteins that have been inactivated by oxidation. Catalyzes the reversible oxidation-reduction of methionine sulfoxide in proteins to methionine.</text>
</comment>